<evidence type="ECO:0000256" key="3">
    <source>
        <dbReference type="ARBA" id="ARBA00022989"/>
    </source>
</evidence>
<comment type="subcellular location">
    <subcellularLocation>
        <location evidence="1">Membrane</location>
        <topology evidence="1">Single-pass membrane protein</topology>
    </subcellularLocation>
</comment>
<gene>
    <name evidence="6" type="ORF">Kalk_15825</name>
</gene>
<name>A0A2K9LQQ1_9GAMM</name>
<dbReference type="GO" id="GO:0005886">
    <property type="term" value="C:plasma membrane"/>
    <property type="evidence" value="ECO:0007669"/>
    <property type="project" value="InterPro"/>
</dbReference>
<keyword evidence="3" id="KW-1133">Transmembrane helix</keyword>
<dbReference type="KEGG" id="kak:Kalk_15825"/>
<dbReference type="RefSeq" id="WP_101895180.1">
    <property type="nucleotide sequence ID" value="NZ_CP022684.1"/>
</dbReference>
<keyword evidence="2" id="KW-0812">Transmembrane</keyword>
<dbReference type="InterPro" id="IPR007452">
    <property type="entry name" value="TamB_C"/>
</dbReference>
<evidence type="ECO:0000256" key="4">
    <source>
        <dbReference type="ARBA" id="ARBA00023136"/>
    </source>
</evidence>
<dbReference type="OrthoDB" id="5555605at2"/>
<evidence type="ECO:0000313" key="7">
    <source>
        <dbReference type="Proteomes" id="UP000235116"/>
    </source>
</evidence>
<dbReference type="PANTHER" id="PTHR36985:SF1">
    <property type="entry name" value="TRANSLOCATION AND ASSEMBLY MODULE SUBUNIT TAMB"/>
    <property type="match status" value="1"/>
</dbReference>
<dbReference type="EMBL" id="CP022684">
    <property type="protein sequence ID" value="AUM13805.1"/>
    <property type="molecule type" value="Genomic_DNA"/>
</dbReference>
<keyword evidence="7" id="KW-1185">Reference proteome</keyword>
<evidence type="ECO:0000256" key="1">
    <source>
        <dbReference type="ARBA" id="ARBA00004167"/>
    </source>
</evidence>
<evidence type="ECO:0000259" key="5">
    <source>
        <dbReference type="Pfam" id="PF04357"/>
    </source>
</evidence>
<evidence type="ECO:0000256" key="2">
    <source>
        <dbReference type="ARBA" id="ARBA00022692"/>
    </source>
</evidence>
<sequence length="1162" mass="127763">MKSAAAFSIRLFGTLLALFLIVTGALMWASFSPKLHQLLLDTVSEEIPEVQFNHIQGSLADGLQFDFSYNDEDVSVALTGAHLQIKPRCFLRFELCVRSIQVDRVNVIVNDAIDTDEPSDTLELPQIVIPIPVSVDLVRVGELDVRMASDPLYHASSIQFRASGINHRINILNLNASDEYCTWQGSGMIRLTRRYPIDVRATCDTELYPLSKLTAHAQGDLDKLSIMAQSYGPLASQLDMTLQPLLETLPVDFKLKLSEPFIYPIDDTTITALEANVAGKGDLDGLTLTLSGKLSSPLFPSPLQLSSSSLLTMERLQLDDLIITLPEGKLRSHGELLFEPELTWNAVTDLSKVSLQPFEDSIQGEVSGTIHHSGQLSEHSVLITASLDQLNGILHNTPWEMNGDVAFAEEQLHVNNVEILQDRNYVKANGTLNLNGKSNLQLTLNIKQFDLIAPKLAGSVQGELTLSDRLEHPAIKGTLQAEHIAYDDITLTSAQAIVNIQPLIGEHNQLQLRFDDLRIAEQVVLDGLATIEGNAMHHIASVRIQDNQANQFSVQCHGEFPLSATTIDTDLWQAQCNRSRIQTTYLQPAQTWKLQKPFKLELKNLDQITVSPLCYSYLDSTLCTQKTLRASVDAATPVQLAASNLNLAWLQPWLPNDAVLHGSADLDAIIQLLPNLTIQASASSENSHIVLFHNTAQSMTLDLNHAELSANLAQDTLAFKWLLQSSIGNSNGKLRLQEEQLSGEVLVDNFIVSPFSHWLLVDEGDHLHGTLSGDFNLGGTLASPTLSGKASLVQGEIHTAMLPLPITDISINLTTEQRIADLEGSFLVGDKPGQLNGTFNWQQEDWWSKVSFQSETLAYRPEENILVYLKPDIAFNLTPTSLTINGDVHIPKARIHLKSLPEQAVTVSPDTVIEGSQSEDGTALQISSNLNLTLGDDVRFKGYGLETDVTGQMTISQHRSDLLQSKGIIRLKNGTYQAYGQSLSITDGDLIFIDDLENPQLRLSATRNNISDNVVVGIRVTGRARSPDIAIFSIPEMPQQEKFYYLITGRAPNTDSTQDSSSVAAEAAVSMALEARSGALTRKAGETLGIQDLTLSTGSTENRSEVGLSGYITPDLMIRYGVGMFEAVNTLTLKYRIRKNLYAEVISGKSNAFDLLWSFDRD</sequence>
<dbReference type="AlphaFoldDB" id="A0A2K9LQQ1"/>
<keyword evidence="4" id="KW-0472">Membrane</keyword>
<evidence type="ECO:0000313" key="6">
    <source>
        <dbReference type="EMBL" id="AUM13805.1"/>
    </source>
</evidence>
<dbReference type="GO" id="GO:0097347">
    <property type="term" value="C:TAM protein secretion complex"/>
    <property type="evidence" value="ECO:0007669"/>
    <property type="project" value="TreeGrafter"/>
</dbReference>
<dbReference type="Proteomes" id="UP000235116">
    <property type="component" value="Chromosome"/>
</dbReference>
<organism evidence="6 7">
    <name type="scientific">Ketobacter alkanivorans</name>
    <dbReference type="NCBI Taxonomy" id="1917421"/>
    <lineage>
        <taxon>Bacteria</taxon>
        <taxon>Pseudomonadati</taxon>
        <taxon>Pseudomonadota</taxon>
        <taxon>Gammaproteobacteria</taxon>
        <taxon>Pseudomonadales</taxon>
        <taxon>Ketobacteraceae</taxon>
        <taxon>Ketobacter</taxon>
    </lineage>
</organism>
<reference evidence="7" key="1">
    <citation type="submission" date="2017-08" db="EMBL/GenBank/DDBJ databases">
        <title>Direct submision.</title>
        <authorList>
            <person name="Kim S.-J."/>
            <person name="Rhee S.-K."/>
        </authorList>
    </citation>
    <scope>NUCLEOTIDE SEQUENCE [LARGE SCALE GENOMIC DNA]</scope>
    <source>
        <strain evidence="7">GI5</strain>
    </source>
</reference>
<proteinExistence type="predicted"/>
<dbReference type="PANTHER" id="PTHR36985">
    <property type="entry name" value="TRANSLOCATION AND ASSEMBLY MODULE SUBUNIT TAMB"/>
    <property type="match status" value="1"/>
</dbReference>
<accession>A0A2K9LQQ1</accession>
<protein>
    <recommendedName>
        <fullName evidence="5">Translocation and assembly module TamB C-terminal domain-containing protein</fullName>
    </recommendedName>
</protein>
<dbReference type="Pfam" id="PF04357">
    <property type="entry name" value="TamB"/>
    <property type="match status" value="1"/>
</dbReference>
<feature type="domain" description="Translocation and assembly module TamB C-terminal" evidence="5">
    <location>
        <begin position="832"/>
        <end position="1160"/>
    </location>
</feature>
<dbReference type="GO" id="GO:0009306">
    <property type="term" value="P:protein secretion"/>
    <property type="evidence" value="ECO:0007669"/>
    <property type="project" value="InterPro"/>
</dbReference>